<reference evidence="1" key="1">
    <citation type="submission" date="2023-06" db="EMBL/GenBank/DDBJ databases">
        <title>Genome-scale phylogeny and comparative genomics of the fungal order Sordariales.</title>
        <authorList>
            <consortium name="Lawrence Berkeley National Laboratory"/>
            <person name="Hensen N."/>
            <person name="Bonometti L."/>
            <person name="Westerberg I."/>
            <person name="Brannstrom I.O."/>
            <person name="Guillou S."/>
            <person name="Cros-Aarteil S."/>
            <person name="Calhoun S."/>
            <person name="Haridas S."/>
            <person name="Kuo A."/>
            <person name="Mondo S."/>
            <person name="Pangilinan J."/>
            <person name="Riley R."/>
            <person name="LaButti K."/>
            <person name="Andreopoulos B."/>
            <person name="Lipzen A."/>
            <person name="Chen C."/>
            <person name="Yanf M."/>
            <person name="Daum C."/>
            <person name="Ng V."/>
            <person name="Clum A."/>
            <person name="Steindorff A."/>
            <person name="Ohm R."/>
            <person name="Martin F."/>
            <person name="Silar P."/>
            <person name="Natvig D."/>
            <person name="Lalanne C."/>
            <person name="Gautier V."/>
            <person name="Ament-velasquez S.L."/>
            <person name="Kruys A."/>
            <person name="Hutchinson M.I."/>
            <person name="Powell A.J."/>
            <person name="Barry K."/>
            <person name="Miller A.N."/>
            <person name="Grigoriev I.V."/>
            <person name="Debuchy R."/>
            <person name="Gladieux P."/>
            <person name="Thoren M.H."/>
            <person name="Johannesson H."/>
        </authorList>
    </citation>
    <scope>NUCLEOTIDE SEQUENCE</scope>
    <source>
        <strain evidence="1">SMH2392-1A</strain>
    </source>
</reference>
<keyword evidence="2" id="KW-1185">Reference proteome</keyword>
<evidence type="ECO:0000313" key="2">
    <source>
        <dbReference type="Proteomes" id="UP001172101"/>
    </source>
</evidence>
<organism evidence="1 2">
    <name type="scientific">Lasiosphaeria miniovina</name>
    <dbReference type="NCBI Taxonomy" id="1954250"/>
    <lineage>
        <taxon>Eukaryota</taxon>
        <taxon>Fungi</taxon>
        <taxon>Dikarya</taxon>
        <taxon>Ascomycota</taxon>
        <taxon>Pezizomycotina</taxon>
        <taxon>Sordariomycetes</taxon>
        <taxon>Sordariomycetidae</taxon>
        <taxon>Sordariales</taxon>
        <taxon>Lasiosphaeriaceae</taxon>
        <taxon>Lasiosphaeria</taxon>
    </lineage>
</organism>
<comment type="caution">
    <text evidence="1">The sequence shown here is derived from an EMBL/GenBank/DDBJ whole genome shotgun (WGS) entry which is preliminary data.</text>
</comment>
<name>A0AA40DJT8_9PEZI</name>
<dbReference type="GeneID" id="85326068"/>
<accession>A0AA40DJT8</accession>
<dbReference type="EMBL" id="JAUIRO010000007">
    <property type="protein sequence ID" value="KAK0706234.1"/>
    <property type="molecule type" value="Genomic_DNA"/>
</dbReference>
<dbReference type="RefSeq" id="XP_060291328.1">
    <property type="nucleotide sequence ID" value="XM_060442798.1"/>
</dbReference>
<protein>
    <submittedName>
        <fullName evidence="1">Uncharacterized protein</fullName>
    </submittedName>
</protein>
<dbReference type="Proteomes" id="UP001172101">
    <property type="component" value="Unassembled WGS sequence"/>
</dbReference>
<evidence type="ECO:0000313" key="1">
    <source>
        <dbReference type="EMBL" id="KAK0706234.1"/>
    </source>
</evidence>
<gene>
    <name evidence="1" type="ORF">B0T26DRAFT_725873</name>
</gene>
<dbReference type="AlphaFoldDB" id="A0AA40DJT8"/>
<sequence length="63" mass="6913">MSSLIPVPKKDISAIYHGLGRYLEVIAQGSLTREITLPFIKQEPYVGGLFFSIRGYSVFGPPG</sequence>
<proteinExistence type="predicted"/>